<gene>
    <name evidence="2" type="ORF">GGX14DRAFT_576548</name>
</gene>
<evidence type="ECO:0000313" key="2">
    <source>
        <dbReference type="EMBL" id="KAJ7194228.1"/>
    </source>
</evidence>
<evidence type="ECO:0000256" key="1">
    <source>
        <dbReference type="SAM" id="MobiDB-lite"/>
    </source>
</evidence>
<organism evidence="2 3">
    <name type="scientific">Mycena pura</name>
    <dbReference type="NCBI Taxonomy" id="153505"/>
    <lineage>
        <taxon>Eukaryota</taxon>
        <taxon>Fungi</taxon>
        <taxon>Dikarya</taxon>
        <taxon>Basidiomycota</taxon>
        <taxon>Agaricomycotina</taxon>
        <taxon>Agaricomycetes</taxon>
        <taxon>Agaricomycetidae</taxon>
        <taxon>Agaricales</taxon>
        <taxon>Marasmiineae</taxon>
        <taxon>Mycenaceae</taxon>
        <taxon>Mycena</taxon>
    </lineage>
</organism>
<keyword evidence="3" id="KW-1185">Reference proteome</keyword>
<feature type="region of interest" description="Disordered" evidence="1">
    <location>
        <begin position="84"/>
        <end position="140"/>
    </location>
</feature>
<reference evidence="2" key="1">
    <citation type="submission" date="2023-03" db="EMBL/GenBank/DDBJ databases">
        <title>Massive genome expansion in bonnet fungi (Mycena s.s.) driven by repeated elements and novel gene families across ecological guilds.</title>
        <authorList>
            <consortium name="Lawrence Berkeley National Laboratory"/>
            <person name="Harder C.B."/>
            <person name="Miyauchi S."/>
            <person name="Viragh M."/>
            <person name="Kuo A."/>
            <person name="Thoen E."/>
            <person name="Andreopoulos B."/>
            <person name="Lu D."/>
            <person name="Skrede I."/>
            <person name="Drula E."/>
            <person name="Henrissat B."/>
            <person name="Morin E."/>
            <person name="Kohler A."/>
            <person name="Barry K."/>
            <person name="LaButti K."/>
            <person name="Morin E."/>
            <person name="Salamov A."/>
            <person name="Lipzen A."/>
            <person name="Mereny Z."/>
            <person name="Hegedus B."/>
            <person name="Baldrian P."/>
            <person name="Stursova M."/>
            <person name="Weitz H."/>
            <person name="Taylor A."/>
            <person name="Grigoriev I.V."/>
            <person name="Nagy L.G."/>
            <person name="Martin F."/>
            <person name="Kauserud H."/>
        </authorList>
    </citation>
    <scope>NUCLEOTIDE SEQUENCE</scope>
    <source>
        <strain evidence="2">9144</strain>
    </source>
</reference>
<protein>
    <submittedName>
        <fullName evidence="2">Uncharacterized protein</fullName>
    </submittedName>
</protein>
<name>A0AAD6UTR1_9AGAR</name>
<dbReference type="Proteomes" id="UP001219525">
    <property type="component" value="Unassembled WGS sequence"/>
</dbReference>
<feature type="compositionally biased region" description="Polar residues" evidence="1">
    <location>
        <begin position="109"/>
        <end position="120"/>
    </location>
</feature>
<proteinExistence type="predicted"/>
<evidence type="ECO:0000313" key="3">
    <source>
        <dbReference type="Proteomes" id="UP001219525"/>
    </source>
</evidence>
<sequence length="192" mass="20894">MSTLSALFTRGRKANQHQYRTYCNGCIAKYKLDNPMDTSDMDEAEKFQAGIQHTQDAIVSMGEGTLGYAEGWVVHVLGAVGAHQSKPPCPNATPDARSLAQAADRRKTAAQNGTSGAATSSRKRRNSDDGGDALKKTKKPALRQTELVAVRGIDLPFADSHKDTIHVQCERIVVSCNLAEDFFEEPEVQALF</sequence>
<comment type="caution">
    <text evidence="2">The sequence shown here is derived from an EMBL/GenBank/DDBJ whole genome shotgun (WGS) entry which is preliminary data.</text>
</comment>
<accession>A0AAD6UTR1</accession>
<feature type="compositionally biased region" description="Basic and acidic residues" evidence="1">
    <location>
        <begin position="126"/>
        <end position="135"/>
    </location>
</feature>
<dbReference type="EMBL" id="JARJCW010000100">
    <property type="protein sequence ID" value="KAJ7194228.1"/>
    <property type="molecule type" value="Genomic_DNA"/>
</dbReference>
<dbReference type="AlphaFoldDB" id="A0AAD6UTR1"/>